<evidence type="ECO:0000256" key="8">
    <source>
        <dbReference type="ARBA" id="ARBA00047811"/>
    </source>
</evidence>
<evidence type="ECO:0000256" key="6">
    <source>
        <dbReference type="ARBA" id="ARBA00022777"/>
    </source>
</evidence>
<evidence type="ECO:0000256" key="9">
    <source>
        <dbReference type="ARBA" id="ARBA00048367"/>
    </source>
</evidence>
<dbReference type="Pfam" id="PF00069">
    <property type="entry name" value="Pkinase"/>
    <property type="match status" value="1"/>
</dbReference>
<dbReference type="EC" id="2.7.11.22" evidence="2"/>
<keyword evidence="3 11" id="KW-0723">Serine/threonine-protein kinase</keyword>
<feature type="compositionally biased region" description="Polar residues" evidence="12">
    <location>
        <begin position="389"/>
        <end position="407"/>
    </location>
</feature>
<comment type="similarity">
    <text evidence="1">Belongs to the protein kinase superfamily. CMGC Ser/Thr protein kinase family. CDC2/CDKX subfamily.</text>
</comment>
<dbReference type="InterPro" id="IPR017441">
    <property type="entry name" value="Protein_kinase_ATP_BS"/>
</dbReference>
<protein>
    <recommendedName>
        <fullName evidence="2">cyclin-dependent kinase</fullName>
        <ecNumber evidence="2">2.7.11.22</ecNumber>
    </recommendedName>
</protein>
<dbReference type="GO" id="GO:0004693">
    <property type="term" value="F:cyclin-dependent protein serine/threonine kinase activity"/>
    <property type="evidence" value="ECO:0007669"/>
    <property type="project" value="UniProtKB-EC"/>
</dbReference>
<comment type="catalytic activity">
    <reaction evidence="9">
        <text>L-seryl-[protein] + ATP = O-phospho-L-seryl-[protein] + ADP + H(+)</text>
        <dbReference type="Rhea" id="RHEA:17989"/>
        <dbReference type="Rhea" id="RHEA-COMP:9863"/>
        <dbReference type="Rhea" id="RHEA-COMP:11604"/>
        <dbReference type="ChEBI" id="CHEBI:15378"/>
        <dbReference type="ChEBI" id="CHEBI:29999"/>
        <dbReference type="ChEBI" id="CHEBI:30616"/>
        <dbReference type="ChEBI" id="CHEBI:83421"/>
        <dbReference type="ChEBI" id="CHEBI:456216"/>
        <dbReference type="EC" id="2.7.11.22"/>
    </reaction>
</comment>
<comment type="catalytic activity">
    <reaction evidence="8">
        <text>L-threonyl-[protein] + ATP = O-phospho-L-threonyl-[protein] + ADP + H(+)</text>
        <dbReference type="Rhea" id="RHEA:46608"/>
        <dbReference type="Rhea" id="RHEA-COMP:11060"/>
        <dbReference type="Rhea" id="RHEA-COMP:11605"/>
        <dbReference type="ChEBI" id="CHEBI:15378"/>
        <dbReference type="ChEBI" id="CHEBI:30013"/>
        <dbReference type="ChEBI" id="CHEBI:30616"/>
        <dbReference type="ChEBI" id="CHEBI:61977"/>
        <dbReference type="ChEBI" id="CHEBI:456216"/>
        <dbReference type="EC" id="2.7.11.22"/>
    </reaction>
</comment>
<evidence type="ECO:0000256" key="12">
    <source>
        <dbReference type="SAM" id="MobiDB-lite"/>
    </source>
</evidence>
<evidence type="ECO:0000259" key="13">
    <source>
        <dbReference type="PROSITE" id="PS50011"/>
    </source>
</evidence>
<dbReference type="PROSITE" id="PS00107">
    <property type="entry name" value="PROTEIN_KINASE_ATP"/>
    <property type="match status" value="1"/>
</dbReference>
<feature type="compositionally biased region" description="Basic and acidic residues" evidence="12">
    <location>
        <begin position="445"/>
        <end position="456"/>
    </location>
</feature>
<evidence type="ECO:0000256" key="1">
    <source>
        <dbReference type="ARBA" id="ARBA00006485"/>
    </source>
</evidence>
<dbReference type="InterPro" id="IPR000719">
    <property type="entry name" value="Prot_kinase_dom"/>
</dbReference>
<reference evidence="14 15" key="1">
    <citation type="journal article" date="2018" name="Sci. Rep.">
        <title>Genomic signatures of local adaptation to the degree of environmental predictability in rotifers.</title>
        <authorList>
            <person name="Franch-Gras L."/>
            <person name="Hahn C."/>
            <person name="Garcia-Roger E.M."/>
            <person name="Carmona M.J."/>
            <person name="Serra M."/>
            <person name="Gomez A."/>
        </authorList>
    </citation>
    <scope>NUCLEOTIDE SEQUENCE [LARGE SCALE GENOMIC DNA]</scope>
    <source>
        <strain evidence="14">HYR1</strain>
    </source>
</reference>
<dbReference type="PROSITE" id="PS50011">
    <property type="entry name" value="PROTEIN_KINASE_DOM"/>
    <property type="match status" value="1"/>
</dbReference>
<dbReference type="GO" id="GO:0005634">
    <property type="term" value="C:nucleus"/>
    <property type="evidence" value="ECO:0007669"/>
    <property type="project" value="TreeGrafter"/>
</dbReference>
<dbReference type="InterPro" id="IPR008271">
    <property type="entry name" value="Ser/Thr_kinase_AS"/>
</dbReference>
<sequence length="456" mass="52786">MDKYEKIRKIGEGSYGQVFKCRNKETGQTVAIKKFLESGDDPAIRRIAMREIKMLKHLKHENLVNLIEVFKTRRKQKLHLVFEYCDRTVLDELVANPKGVPEPMIKRITYQVLKAVEFCHSHNCIHRDVKPENILLTKQNVVKLCDFGFARILVQNENFTEYVATRWYRAPELLVGDTQYGTPVDVWAIGCVFCELYSGQPLLPGNSDLDQLYLIKKTFGNLIDHHIKILQNNAYYRGVTIPEPEQMEPLEKKFPYVSENALNFMKCCMAMDPAKRWSCDQLLQHPYFDNYLIETKRDDNKAKSYQQAIFNSDRKSKHPGFPTLSNAVNPVANGDVDTQFDDLLNLNETEYATNRKNISSLSQNFELKGMLPTLHHGMGLNQSRLDYQSIGNDTRNSNINNISNLDTSDSRLNKSRLLDYGNIGQSNYSNEHLQHTQQRGQNKYDYSHLPHIRQND</sequence>
<dbReference type="PANTHER" id="PTHR24056:SF222">
    <property type="entry name" value="CYCLIN-DEPENDENT KINASE-LIKE 1"/>
    <property type="match status" value="1"/>
</dbReference>
<feature type="region of interest" description="Disordered" evidence="12">
    <location>
        <begin position="432"/>
        <end position="456"/>
    </location>
</feature>
<dbReference type="GO" id="GO:0005524">
    <property type="term" value="F:ATP binding"/>
    <property type="evidence" value="ECO:0007669"/>
    <property type="project" value="UniProtKB-UniRule"/>
</dbReference>
<keyword evidence="5 10" id="KW-0547">Nucleotide-binding</keyword>
<dbReference type="InterPro" id="IPR011009">
    <property type="entry name" value="Kinase-like_dom_sf"/>
</dbReference>
<feature type="compositionally biased region" description="Polar residues" evidence="12">
    <location>
        <begin position="432"/>
        <end position="441"/>
    </location>
</feature>
<feature type="domain" description="Protein kinase" evidence="13">
    <location>
        <begin position="4"/>
        <end position="288"/>
    </location>
</feature>
<keyword evidence="4" id="KW-0808">Transferase</keyword>
<evidence type="ECO:0000256" key="5">
    <source>
        <dbReference type="ARBA" id="ARBA00022741"/>
    </source>
</evidence>
<evidence type="ECO:0000256" key="3">
    <source>
        <dbReference type="ARBA" id="ARBA00022527"/>
    </source>
</evidence>
<evidence type="ECO:0000256" key="7">
    <source>
        <dbReference type="ARBA" id="ARBA00022840"/>
    </source>
</evidence>
<keyword evidence="6 14" id="KW-0418">Kinase</keyword>
<organism evidence="14 15">
    <name type="scientific">Brachionus plicatilis</name>
    <name type="common">Marine rotifer</name>
    <name type="synonym">Brachionus muelleri</name>
    <dbReference type="NCBI Taxonomy" id="10195"/>
    <lineage>
        <taxon>Eukaryota</taxon>
        <taxon>Metazoa</taxon>
        <taxon>Spiralia</taxon>
        <taxon>Gnathifera</taxon>
        <taxon>Rotifera</taxon>
        <taxon>Eurotatoria</taxon>
        <taxon>Monogononta</taxon>
        <taxon>Pseudotrocha</taxon>
        <taxon>Ploima</taxon>
        <taxon>Brachionidae</taxon>
        <taxon>Brachionus</taxon>
    </lineage>
</organism>
<dbReference type="SMART" id="SM00220">
    <property type="entry name" value="S_TKc"/>
    <property type="match status" value="1"/>
</dbReference>
<evidence type="ECO:0000256" key="10">
    <source>
        <dbReference type="PROSITE-ProRule" id="PRU10141"/>
    </source>
</evidence>
<gene>
    <name evidence="14" type="ORF">BpHYR1_014540</name>
</gene>
<dbReference type="Proteomes" id="UP000276133">
    <property type="component" value="Unassembled WGS sequence"/>
</dbReference>
<proteinExistence type="inferred from homology"/>
<feature type="binding site" evidence="10">
    <location>
        <position position="34"/>
    </location>
    <ligand>
        <name>ATP</name>
        <dbReference type="ChEBI" id="CHEBI:30616"/>
    </ligand>
</feature>
<dbReference type="OrthoDB" id="548217at2759"/>
<evidence type="ECO:0000256" key="4">
    <source>
        <dbReference type="ARBA" id="ARBA00022679"/>
    </source>
</evidence>
<dbReference type="EMBL" id="REGN01008913">
    <property type="protein sequence ID" value="RNA02356.1"/>
    <property type="molecule type" value="Genomic_DNA"/>
</dbReference>
<dbReference type="AlphaFoldDB" id="A0A3M7PTC5"/>
<feature type="region of interest" description="Disordered" evidence="12">
    <location>
        <begin position="389"/>
        <end position="408"/>
    </location>
</feature>
<dbReference type="InterPro" id="IPR050108">
    <property type="entry name" value="CDK"/>
</dbReference>
<dbReference type="SUPFAM" id="SSF56112">
    <property type="entry name" value="Protein kinase-like (PK-like)"/>
    <property type="match status" value="1"/>
</dbReference>
<evidence type="ECO:0000313" key="14">
    <source>
        <dbReference type="EMBL" id="RNA02356.1"/>
    </source>
</evidence>
<dbReference type="PANTHER" id="PTHR24056">
    <property type="entry name" value="CELL DIVISION PROTEIN KINASE"/>
    <property type="match status" value="1"/>
</dbReference>
<comment type="caution">
    <text evidence="14">The sequence shown here is derived from an EMBL/GenBank/DDBJ whole genome shotgun (WGS) entry which is preliminary data.</text>
</comment>
<dbReference type="FunFam" id="3.30.200.20:FF:000049">
    <property type="entry name" value="cyclin-dependent kinase-like 1 isoform X1"/>
    <property type="match status" value="1"/>
</dbReference>
<dbReference type="FunFam" id="1.10.510.10:FF:000624">
    <property type="entry name" value="Mitogen-activated protein kinase"/>
    <property type="match status" value="1"/>
</dbReference>
<accession>A0A3M7PTC5</accession>
<dbReference type="Gene3D" id="1.10.510.10">
    <property type="entry name" value="Transferase(Phosphotransferase) domain 1"/>
    <property type="match status" value="1"/>
</dbReference>
<evidence type="ECO:0000256" key="2">
    <source>
        <dbReference type="ARBA" id="ARBA00012425"/>
    </source>
</evidence>
<evidence type="ECO:0000256" key="11">
    <source>
        <dbReference type="RuleBase" id="RU000304"/>
    </source>
</evidence>
<name>A0A3M7PTC5_BRAPC</name>
<keyword evidence="7 10" id="KW-0067">ATP-binding</keyword>
<dbReference type="Gene3D" id="3.30.200.20">
    <property type="entry name" value="Phosphorylase Kinase, domain 1"/>
    <property type="match status" value="1"/>
</dbReference>
<dbReference type="PROSITE" id="PS00108">
    <property type="entry name" value="PROTEIN_KINASE_ST"/>
    <property type="match status" value="1"/>
</dbReference>
<evidence type="ECO:0000313" key="15">
    <source>
        <dbReference type="Proteomes" id="UP000276133"/>
    </source>
</evidence>
<keyword evidence="15" id="KW-1185">Reference proteome</keyword>